<protein>
    <submittedName>
        <fullName evidence="6">Uncharacterized protein</fullName>
    </submittedName>
</protein>
<reference evidence="6" key="1">
    <citation type="submission" date="2021-08" db="EMBL/GenBank/DDBJ databases">
        <authorList>
            <person name="Misof B."/>
            <person name="Oliver O."/>
            <person name="Podsiadlowski L."/>
            <person name="Donath A."/>
            <person name="Peters R."/>
            <person name="Mayer C."/>
            <person name="Rust J."/>
            <person name="Gunkel S."/>
            <person name="Lesny P."/>
            <person name="Martin S."/>
            <person name="Oeyen J.P."/>
            <person name="Petersen M."/>
            <person name="Panagiotis P."/>
            <person name="Wilbrandt J."/>
            <person name="Tanja T."/>
        </authorList>
    </citation>
    <scope>NUCLEOTIDE SEQUENCE</scope>
    <source>
        <strain evidence="6">GBR_01_08_01A</strain>
        <tissue evidence="6">Thorax + abdomen</tissue>
    </source>
</reference>
<dbReference type="InterPro" id="IPR052035">
    <property type="entry name" value="ZnF_BED_domain_contain"/>
</dbReference>
<keyword evidence="7" id="KW-1185">Reference proteome</keyword>
<name>A0AAD9VLL9_9HYME</name>
<dbReference type="Proteomes" id="UP001258017">
    <property type="component" value="Unassembled WGS sequence"/>
</dbReference>
<keyword evidence="2" id="KW-0479">Metal-binding</keyword>
<gene>
    <name evidence="6" type="ORF">KPH14_005572</name>
</gene>
<dbReference type="GO" id="GO:0005634">
    <property type="term" value="C:nucleus"/>
    <property type="evidence" value="ECO:0007669"/>
    <property type="project" value="UniProtKB-SubCell"/>
</dbReference>
<dbReference type="SUPFAM" id="SSF53098">
    <property type="entry name" value="Ribonuclease H-like"/>
    <property type="match status" value="1"/>
</dbReference>
<evidence type="ECO:0000313" key="7">
    <source>
        <dbReference type="Proteomes" id="UP001258017"/>
    </source>
</evidence>
<evidence type="ECO:0000256" key="2">
    <source>
        <dbReference type="ARBA" id="ARBA00022723"/>
    </source>
</evidence>
<dbReference type="AlphaFoldDB" id="A0AAD9VLL9"/>
<evidence type="ECO:0000256" key="4">
    <source>
        <dbReference type="ARBA" id="ARBA00022833"/>
    </source>
</evidence>
<dbReference type="CDD" id="cd09272">
    <property type="entry name" value="RNase_HI_RT_Ty1"/>
    <property type="match status" value="1"/>
</dbReference>
<comment type="subcellular location">
    <subcellularLocation>
        <location evidence="1">Nucleus</location>
    </subcellularLocation>
</comment>
<dbReference type="InterPro" id="IPR012337">
    <property type="entry name" value="RNaseH-like_sf"/>
</dbReference>
<evidence type="ECO:0000256" key="5">
    <source>
        <dbReference type="ARBA" id="ARBA00023242"/>
    </source>
</evidence>
<dbReference type="GO" id="GO:0008270">
    <property type="term" value="F:zinc ion binding"/>
    <property type="evidence" value="ECO:0007669"/>
    <property type="project" value="UniProtKB-KW"/>
</dbReference>
<evidence type="ECO:0000256" key="1">
    <source>
        <dbReference type="ARBA" id="ARBA00004123"/>
    </source>
</evidence>
<comment type="caution">
    <text evidence="6">The sequence shown here is derived from an EMBL/GenBank/DDBJ whole genome shotgun (WGS) entry which is preliminary data.</text>
</comment>
<evidence type="ECO:0000313" key="6">
    <source>
        <dbReference type="EMBL" id="KAK2578345.1"/>
    </source>
</evidence>
<keyword evidence="4" id="KW-0862">Zinc</keyword>
<accession>A0AAD9VLL9</accession>
<dbReference type="PANTHER" id="PTHR46481">
    <property type="entry name" value="ZINC FINGER BED DOMAIN-CONTAINING PROTEIN 4"/>
    <property type="match status" value="1"/>
</dbReference>
<keyword evidence="5" id="KW-0539">Nucleus</keyword>
<proteinExistence type="predicted"/>
<reference evidence="6" key="2">
    <citation type="journal article" date="2023" name="Commun. Biol.">
        <title>Intrasexual cuticular hydrocarbon dimorphism in a wasp sheds light on hydrocarbon biosynthesis genes in Hymenoptera.</title>
        <authorList>
            <person name="Moris V.C."/>
            <person name="Podsiadlowski L."/>
            <person name="Martin S."/>
            <person name="Oeyen J.P."/>
            <person name="Donath A."/>
            <person name="Petersen M."/>
            <person name="Wilbrandt J."/>
            <person name="Misof B."/>
            <person name="Liedtke D."/>
            <person name="Thamm M."/>
            <person name="Scheiner R."/>
            <person name="Schmitt T."/>
            <person name="Niehuis O."/>
        </authorList>
    </citation>
    <scope>NUCLEOTIDE SEQUENCE</scope>
    <source>
        <strain evidence="6">GBR_01_08_01A</strain>
    </source>
</reference>
<sequence length="313" mass="34864">MYGNAIHWKSKKQGSVTKSSTAAEYVALSEAVSELQLIRDILNDFKIKIDKPISVFEDNSGAITIAKFGNTITLINHVKKKHVVQYSEATGHNLNLAYDENESNNRDSGNIGHDHSYTGSSLISRPSTSQNTVILPRSQTPNVTAISESMPKRLRQMRLTAPTKINQKAGDEALLDMIVLDMQPLQIIENEGFRKYSKQLNPDYVLPSRKKLTQMLEEGYKICSGVLKEKLQNVQAIALTTDIWGSDSQKSFISVTAHFIKGPKLHALVISTSELCENHTSLNITNALRVILTEWQIFDKIVTIVTHNASGMK</sequence>
<organism evidence="6 7">
    <name type="scientific">Odynerus spinipes</name>
    <dbReference type="NCBI Taxonomy" id="1348599"/>
    <lineage>
        <taxon>Eukaryota</taxon>
        <taxon>Metazoa</taxon>
        <taxon>Ecdysozoa</taxon>
        <taxon>Arthropoda</taxon>
        <taxon>Hexapoda</taxon>
        <taxon>Insecta</taxon>
        <taxon>Pterygota</taxon>
        <taxon>Neoptera</taxon>
        <taxon>Endopterygota</taxon>
        <taxon>Hymenoptera</taxon>
        <taxon>Apocrita</taxon>
        <taxon>Aculeata</taxon>
        <taxon>Vespoidea</taxon>
        <taxon>Vespidae</taxon>
        <taxon>Eumeninae</taxon>
        <taxon>Odynerus</taxon>
    </lineage>
</organism>
<evidence type="ECO:0000256" key="3">
    <source>
        <dbReference type="ARBA" id="ARBA00022771"/>
    </source>
</evidence>
<dbReference type="EMBL" id="JAIFRP010000389">
    <property type="protein sequence ID" value="KAK2578345.1"/>
    <property type="molecule type" value="Genomic_DNA"/>
</dbReference>
<dbReference type="SUPFAM" id="SSF140996">
    <property type="entry name" value="Hermes dimerisation domain"/>
    <property type="match status" value="1"/>
</dbReference>
<dbReference type="PANTHER" id="PTHR46481:SF10">
    <property type="entry name" value="ZINC FINGER BED DOMAIN-CONTAINING PROTEIN 39"/>
    <property type="match status" value="1"/>
</dbReference>
<keyword evidence="3" id="KW-0863">Zinc-finger</keyword>